<reference evidence="2 3" key="1">
    <citation type="submission" date="2014-04" db="EMBL/GenBank/DDBJ databases">
        <authorList>
            <consortium name="DOE Joint Genome Institute"/>
            <person name="Kuo A."/>
            <person name="Tarkka M."/>
            <person name="Buscot F."/>
            <person name="Kohler A."/>
            <person name="Nagy L.G."/>
            <person name="Floudas D."/>
            <person name="Copeland A."/>
            <person name="Barry K.W."/>
            <person name="Cichocki N."/>
            <person name="Veneault-Fourrey C."/>
            <person name="LaButti K."/>
            <person name="Lindquist E.A."/>
            <person name="Lipzen A."/>
            <person name="Lundell T."/>
            <person name="Morin E."/>
            <person name="Murat C."/>
            <person name="Sun H."/>
            <person name="Tunlid A."/>
            <person name="Henrissat B."/>
            <person name="Grigoriev I.V."/>
            <person name="Hibbett D.S."/>
            <person name="Martin F."/>
            <person name="Nordberg H.P."/>
            <person name="Cantor M.N."/>
            <person name="Hua S.X."/>
        </authorList>
    </citation>
    <scope>NUCLEOTIDE SEQUENCE [LARGE SCALE GENOMIC DNA]</scope>
    <source>
        <strain evidence="2 3">F 1598</strain>
    </source>
</reference>
<keyword evidence="1" id="KW-1133">Transmembrane helix</keyword>
<dbReference type="AlphaFoldDB" id="A0A0C3F482"/>
<dbReference type="HOGENOM" id="CLU_031556_1_1_1"/>
<protein>
    <submittedName>
        <fullName evidence="2">Uncharacterized protein</fullName>
    </submittedName>
</protein>
<accession>A0A0C3F482</accession>
<name>A0A0C3F482_PILCF</name>
<gene>
    <name evidence="2" type="ORF">PILCRDRAFT_559917</name>
</gene>
<keyword evidence="1" id="KW-0472">Membrane</keyword>
<dbReference type="OrthoDB" id="2646225at2759"/>
<sequence length="469" mass="49921">MAISKLSLSAQWGHSLSLSNNFYFKPHFRKIDKTFPCLYSASDTVGFLSTNLSSSTGKAASIAYVETSIGVTYNFAPHSDSNTTSYIIPTPSELATTTSARWLSDVITINPSCSFVKTNVTQTFSFDPSNITALSFSLPDAGIELTVDPTDVGKSSTIAYIKPTTLLDTTFTSTELQNQTTKTIPSDGSSVWLLTQCIGSGCQQEGFDPAIYLDLSGLPVVQGNMPNGTVQFAFLYCSPHPTIATHEVRSDGKGTLTVQPDNGRSFTKQGNLNPTQVGMLLSAALSDFTTNAGPAYSIIGLGPQAQVEFVLGKDQVATVNLTVPDGSAPAPVTTLAPQALSDITAVYTTMAQGAAKVYMTGALGTAYVPGRINTSELVFDSSLPHIIVSTFLFIILSLLVVVAHFRSGQEDKFTLFGVAAALHESRIPAQFAQMKVDEGLSEDKLIQSLGSRLVSLTRNEDGSLSLRLT</sequence>
<proteinExistence type="predicted"/>
<organism evidence="2 3">
    <name type="scientific">Piloderma croceum (strain F 1598)</name>
    <dbReference type="NCBI Taxonomy" id="765440"/>
    <lineage>
        <taxon>Eukaryota</taxon>
        <taxon>Fungi</taxon>
        <taxon>Dikarya</taxon>
        <taxon>Basidiomycota</taxon>
        <taxon>Agaricomycotina</taxon>
        <taxon>Agaricomycetes</taxon>
        <taxon>Agaricomycetidae</taxon>
        <taxon>Atheliales</taxon>
        <taxon>Atheliaceae</taxon>
        <taxon>Piloderma</taxon>
    </lineage>
</organism>
<evidence type="ECO:0000313" key="2">
    <source>
        <dbReference type="EMBL" id="KIM79550.1"/>
    </source>
</evidence>
<keyword evidence="1" id="KW-0812">Transmembrane</keyword>
<reference evidence="3" key="2">
    <citation type="submission" date="2015-01" db="EMBL/GenBank/DDBJ databases">
        <title>Evolutionary Origins and Diversification of the Mycorrhizal Mutualists.</title>
        <authorList>
            <consortium name="DOE Joint Genome Institute"/>
            <consortium name="Mycorrhizal Genomics Consortium"/>
            <person name="Kohler A."/>
            <person name="Kuo A."/>
            <person name="Nagy L.G."/>
            <person name="Floudas D."/>
            <person name="Copeland A."/>
            <person name="Barry K.W."/>
            <person name="Cichocki N."/>
            <person name="Veneault-Fourrey C."/>
            <person name="LaButti K."/>
            <person name="Lindquist E.A."/>
            <person name="Lipzen A."/>
            <person name="Lundell T."/>
            <person name="Morin E."/>
            <person name="Murat C."/>
            <person name="Riley R."/>
            <person name="Ohm R."/>
            <person name="Sun H."/>
            <person name="Tunlid A."/>
            <person name="Henrissat B."/>
            <person name="Grigoriev I.V."/>
            <person name="Hibbett D.S."/>
            <person name="Martin F."/>
        </authorList>
    </citation>
    <scope>NUCLEOTIDE SEQUENCE [LARGE SCALE GENOMIC DNA]</scope>
    <source>
        <strain evidence="3">F 1598</strain>
    </source>
</reference>
<dbReference type="STRING" id="765440.A0A0C3F482"/>
<evidence type="ECO:0000313" key="3">
    <source>
        <dbReference type="Proteomes" id="UP000054166"/>
    </source>
</evidence>
<dbReference type="EMBL" id="KN833009">
    <property type="protein sequence ID" value="KIM79550.1"/>
    <property type="molecule type" value="Genomic_DNA"/>
</dbReference>
<dbReference type="Proteomes" id="UP000054166">
    <property type="component" value="Unassembled WGS sequence"/>
</dbReference>
<dbReference type="InParanoid" id="A0A0C3F482"/>
<feature type="transmembrane region" description="Helical" evidence="1">
    <location>
        <begin position="383"/>
        <end position="405"/>
    </location>
</feature>
<evidence type="ECO:0000256" key="1">
    <source>
        <dbReference type="SAM" id="Phobius"/>
    </source>
</evidence>
<keyword evidence="3" id="KW-1185">Reference proteome</keyword>